<feature type="domain" description="PAC" evidence="4">
    <location>
        <begin position="445"/>
        <end position="497"/>
    </location>
</feature>
<dbReference type="SMART" id="SM00086">
    <property type="entry name" value="PAC"/>
    <property type="match status" value="5"/>
</dbReference>
<dbReference type="InterPro" id="IPR004089">
    <property type="entry name" value="MCPsignal_dom"/>
</dbReference>
<dbReference type="GO" id="GO:0006935">
    <property type="term" value="P:chemotaxis"/>
    <property type="evidence" value="ECO:0007669"/>
    <property type="project" value="InterPro"/>
</dbReference>
<dbReference type="eggNOG" id="COG2202">
    <property type="taxonomic scope" value="Bacteria"/>
</dbReference>
<dbReference type="Pfam" id="PF08448">
    <property type="entry name" value="PAS_4"/>
    <property type="match status" value="3"/>
</dbReference>
<evidence type="ECO:0000259" key="3">
    <source>
        <dbReference type="PROSITE" id="PS50112"/>
    </source>
</evidence>
<dbReference type="InterPro" id="IPR035965">
    <property type="entry name" value="PAS-like_dom_sf"/>
</dbReference>
<reference evidence="5 6" key="1">
    <citation type="journal article" date="2014" name="FEMS Microbiol. Ecol.">
        <title>Sphaerotilus natans encrusted with nanoball-shaped Fe(III) oxide minerals formed by nitrate-reducing mixotrophic Fe(II) oxidation.</title>
        <authorList>
            <person name="Park S."/>
            <person name="Kim D.H."/>
            <person name="Lee J.H."/>
            <person name="Hur H.G."/>
        </authorList>
    </citation>
    <scope>NUCLEOTIDE SEQUENCE [LARGE SCALE GENOMIC DNA]</scope>
    <source>
        <strain evidence="5 6">DSM 6575</strain>
    </source>
</reference>
<dbReference type="PANTHER" id="PTHR24422:SF10">
    <property type="entry name" value="CHEMOTAXIS PROTEIN METHYLTRANSFERASE 2"/>
    <property type="match status" value="1"/>
</dbReference>
<dbReference type="SUPFAM" id="SSF55785">
    <property type="entry name" value="PYP-like sensor domain (PAS domain)"/>
    <property type="match status" value="5"/>
</dbReference>
<dbReference type="InterPro" id="IPR000700">
    <property type="entry name" value="PAS-assoc_C"/>
</dbReference>
<dbReference type="EMBL" id="AZRA01000050">
    <property type="protein sequence ID" value="KDB52391.1"/>
    <property type="molecule type" value="Genomic_DNA"/>
</dbReference>
<evidence type="ECO:0000256" key="1">
    <source>
        <dbReference type="PROSITE-ProRule" id="PRU00284"/>
    </source>
</evidence>
<keyword evidence="1" id="KW-0807">Transducer</keyword>
<dbReference type="GO" id="GO:0016020">
    <property type="term" value="C:membrane"/>
    <property type="evidence" value="ECO:0007669"/>
    <property type="project" value="InterPro"/>
</dbReference>
<dbReference type="SMART" id="SM00091">
    <property type="entry name" value="PAS"/>
    <property type="match status" value="5"/>
</dbReference>
<proteinExistence type="predicted"/>
<dbReference type="Gene3D" id="3.30.450.20">
    <property type="entry name" value="PAS domain"/>
    <property type="match status" value="5"/>
</dbReference>
<gene>
    <name evidence="5" type="ORF">X805_20060</name>
</gene>
<dbReference type="InterPro" id="IPR001610">
    <property type="entry name" value="PAC"/>
</dbReference>
<feature type="domain" description="PAS" evidence="3">
    <location>
        <begin position="146"/>
        <end position="172"/>
    </location>
</feature>
<dbReference type="Pfam" id="PF00015">
    <property type="entry name" value="MCPsignal"/>
    <property type="match status" value="1"/>
</dbReference>
<organism evidence="5 6">
    <name type="scientific">Sphaerotilus natans subsp. natans DSM 6575</name>
    <dbReference type="NCBI Taxonomy" id="1286631"/>
    <lineage>
        <taxon>Bacteria</taxon>
        <taxon>Pseudomonadati</taxon>
        <taxon>Pseudomonadota</taxon>
        <taxon>Betaproteobacteria</taxon>
        <taxon>Burkholderiales</taxon>
        <taxon>Sphaerotilaceae</taxon>
        <taxon>Sphaerotilus</taxon>
    </lineage>
</organism>
<feature type="domain" description="PAS" evidence="3">
    <location>
        <begin position="386"/>
        <end position="416"/>
    </location>
</feature>
<dbReference type="InterPro" id="IPR000014">
    <property type="entry name" value="PAS"/>
</dbReference>
<dbReference type="InterPro" id="IPR004090">
    <property type="entry name" value="Chemotax_Me-accpt_rcpt"/>
</dbReference>
<feature type="domain" description="PAC" evidence="4">
    <location>
        <begin position="565"/>
        <end position="619"/>
    </location>
</feature>
<dbReference type="SUPFAM" id="SSF58104">
    <property type="entry name" value="Methyl-accepting chemotaxis protein (MCP) signaling domain"/>
    <property type="match status" value="1"/>
</dbReference>
<feature type="domain" description="Methyl-accepting transducer" evidence="2">
    <location>
        <begin position="618"/>
        <end position="805"/>
    </location>
</feature>
<dbReference type="Proteomes" id="UP000026714">
    <property type="component" value="Unassembled WGS sequence"/>
</dbReference>
<dbReference type="InterPro" id="IPR050903">
    <property type="entry name" value="Bact_Chemotaxis_MeTrfase"/>
</dbReference>
<dbReference type="GO" id="GO:0007165">
    <property type="term" value="P:signal transduction"/>
    <property type="evidence" value="ECO:0007669"/>
    <property type="project" value="UniProtKB-KW"/>
</dbReference>
<dbReference type="PROSITE" id="PS50112">
    <property type="entry name" value="PAS"/>
    <property type="match status" value="3"/>
</dbReference>
<dbReference type="CDD" id="cd00130">
    <property type="entry name" value="PAS"/>
    <property type="match status" value="5"/>
</dbReference>
<dbReference type="PANTHER" id="PTHR24422">
    <property type="entry name" value="CHEMOTAXIS PROTEIN METHYLTRANSFERASE"/>
    <property type="match status" value="1"/>
</dbReference>
<dbReference type="PROSITE" id="PS50111">
    <property type="entry name" value="CHEMOTAXIS_TRANSDUC_2"/>
    <property type="match status" value="1"/>
</dbReference>
<dbReference type="NCBIfam" id="TIGR00229">
    <property type="entry name" value="sensory_box"/>
    <property type="match status" value="4"/>
</dbReference>
<dbReference type="AlphaFoldDB" id="A0A059KLQ2"/>
<dbReference type="RefSeq" id="WP_051631870.1">
    <property type="nucleotide sequence ID" value="NZ_AZRA01000050.1"/>
</dbReference>
<dbReference type="Pfam" id="PF08447">
    <property type="entry name" value="PAS_3"/>
    <property type="match status" value="1"/>
</dbReference>
<dbReference type="eggNOG" id="COG0840">
    <property type="taxonomic scope" value="Bacteria"/>
</dbReference>
<dbReference type="SMART" id="SM00283">
    <property type="entry name" value="MA"/>
    <property type="match status" value="1"/>
</dbReference>
<dbReference type="Gene3D" id="1.10.287.950">
    <property type="entry name" value="Methyl-accepting chemotaxis protein"/>
    <property type="match status" value="1"/>
</dbReference>
<evidence type="ECO:0000259" key="4">
    <source>
        <dbReference type="PROSITE" id="PS50113"/>
    </source>
</evidence>
<feature type="domain" description="PAS" evidence="3">
    <location>
        <begin position="254"/>
        <end position="320"/>
    </location>
</feature>
<evidence type="ECO:0000259" key="2">
    <source>
        <dbReference type="PROSITE" id="PS50111"/>
    </source>
</evidence>
<dbReference type="STRING" id="34103.SAMN05421778_11561"/>
<keyword evidence="6" id="KW-1185">Reference proteome</keyword>
<dbReference type="PATRIC" id="fig|1286631.3.peg.1972"/>
<evidence type="ECO:0000313" key="5">
    <source>
        <dbReference type="EMBL" id="KDB52391.1"/>
    </source>
</evidence>
<dbReference type="GO" id="GO:0006355">
    <property type="term" value="P:regulation of DNA-templated transcription"/>
    <property type="evidence" value="ECO:0007669"/>
    <property type="project" value="InterPro"/>
</dbReference>
<dbReference type="GO" id="GO:0004888">
    <property type="term" value="F:transmembrane signaling receptor activity"/>
    <property type="evidence" value="ECO:0007669"/>
    <property type="project" value="InterPro"/>
</dbReference>
<dbReference type="Pfam" id="PF00989">
    <property type="entry name" value="PAS"/>
    <property type="match status" value="1"/>
</dbReference>
<accession>A0A059KLQ2</accession>
<protein>
    <recommendedName>
        <fullName evidence="7">PAS domain S-box protein</fullName>
    </recommendedName>
</protein>
<dbReference type="InterPro" id="IPR013656">
    <property type="entry name" value="PAS_4"/>
</dbReference>
<sequence length="805" mass="88761">MNTPNLTEASFAAIDAHLMRVEIDLDGTIRSVNDCFLAHFEGRRDEVLGQPYHHFCASIRADAAGGDGVLARLAAGEPVMRTFEHVGPQARTTWMALSMLPVKDAFGQVSHALILARDVTEAKAQSVENQCKLDAISRSHGITEFDLSGNILDANEIFLTLTGYRLDEIRGQHHRLFVDGDEQRSPEYRQFWQRLGRGETASGEYLRFGRNGRRLWIQASYNPILDSHGHPVKVIKYCSDITEAKQLSIENQAMMEAVSATSGMMVLDRDGVILSINDRFVKALGYSRDELIGRTEASLLFDEDAASQEYEAIWHGLREGRACTGAFRRKAAGGREAWFSSTRSPVMSLDGTLSKVLIVAQDITEEQLLRLDAAGKMGAIDRAQAVIEFDLSGRVLKANDNFLRLLGYKIEDIIGRHHRMFVAPAEISSSEYQTFWERLSRGEYFTGEYKRIGREGQEIWIQATYNPILDRRGHPVKVVKFATDVTEAKLRNAEFVAKVQAIDLGQAVIEFDLDGRVLSANRNFLAAMGYTLREIQGMHHSMFCTPEYTHGEEYRDFWLRLGEGKFLSGRFHRVGKYNRDVWIQATYNPILDLNGRVVKIVKYAFDVTKEVQLEKRIAAKSSEMSESVASLAASITEIARNSGVAAAMAGDAACAAQAGFTALQKSIETIGSIQASSVRVSEIVRVIGEIASQTNLLAFNAAIEAARAGQHGVGFSVVAGEVRKLAERSSVAAREIAKLIEESVMQVGQGAEVSKEAARSFEGIMTSVGRTRTSVSEIAQATDGQRRLAGEVSGLIVSLTGSVKS</sequence>
<dbReference type="InterPro" id="IPR013767">
    <property type="entry name" value="PAS_fold"/>
</dbReference>
<dbReference type="PROSITE" id="PS50113">
    <property type="entry name" value="PAC"/>
    <property type="match status" value="3"/>
</dbReference>
<evidence type="ECO:0008006" key="7">
    <source>
        <dbReference type="Google" id="ProtNLM"/>
    </source>
</evidence>
<evidence type="ECO:0000313" key="6">
    <source>
        <dbReference type="Proteomes" id="UP000026714"/>
    </source>
</evidence>
<comment type="caution">
    <text evidence="5">The sequence shown here is derived from an EMBL/GenBank/DDBJ whole genome shotgun (WGS) entry which is preliminary data.</text>
</comment>
<feature type="domain" description="PAC" evidence="4">
    <location>
        <begin position="199"/>
        <end position="253"/>
    </location>
</feature>
<dbReference type="InterPro" id="IPR013655">
    <property type="entry name" value="PAS_fold_3"/>
</dbReference>
<dbReference type="PRINTS" id="PR00260">
    <property type="entry name" value="CHEMTRNSDUCR"/>
</dbReference>
<name>A0A059KLQ2_9BURK</name>